<dbReference type="InterPro" id="IPR036514">
    <property type="entry name" value="SGNH_hydro_sf"/>
</dbReference>
<dbReference type="Gene3D" id="3.40.50.1110">
    <property type="entry name" value="SGNH hydrolase"/>
    <property type="match status" value="1"/>
</dbReference>
<name>A0AAW2R782_9LAMI</name>
<sequence>MKPGPPNKSSSYRARATWRGAAASTGTRSNGMASYLQNPPLTPPKSSGSALNSTGRRASESSDWSPAPSEDSDQGVGSGDAPVREYGEAREGGGARRRRNKGGAVVPRESDTSSQEDVESYKENMETLICNVRADLNLPSLPLIQVAIASGDAKYLEKIREIQKGIDLPNVVCVDAKGLQLKEDNLHLTTEAQVLLGRMLADAYLTHFLC</sequence>
<keyword evidence="1" id="KW-0378">Hydrolase</keyword>
<proteinExistence type="predicted"/>
<dbReference type="InterPro" id="IPR005181">
    <property type="entry name" value="SASA"/>
</dbReference>
<evidence type="ECO:0000256" key="2">
    <source>
        <dbReference type="SAM" id="MobiDB-lite"/>
    </source>
</evidence>
<evidence type="ECO:0000256" key="1">
    <source>
        <dbReference type="ARBA" id="ARBA00022801"/>
    </source>
</evidence>
<dbReference type="GO" id="GO:0016787">
    <property type="term" value="F:hydrolase activity"/>
    <property type="evidence" value="ECO:0007669"/>
    <property type="project" value="UniProtKB-KW"/>
</dbReference>
<dbReference type="InterPro" id="IPR052940">
    <property type="entry name" value="Carb_Esterase_6"/>
</dbReference>
<feature type="region of interest" description="Disordered" evidence="2">
    <location>
        <begin position="1"/>
        <end position="118"/>
    </location>
</feature>
<gene>
    <name evidence="4" type="ORF">Scaly_0725300</name>
</gene>
<dbReference type="PANTHER" id="PTHR31988:SF19">
    <property type="entry name" value="9-O-ACETYL-N-ACETYLNEURAMINIC ACID DEACETYLASE-RELATED"/>
    <property type="match status" value="1"/>
</dbReference>
<dbReference type="EMBL" id="JACGWM010000004">
    <property type="protein sequence ID" value="KAL0376077.1"/>
    <property type="molecule type" value="Genomic_DNA"/>
</dbReference>
<dbReference type="Pfam" id="PF03629">
    <property type="entry name" value="SASA"/>
    <property type="match status" value="1"/>
</dbReference>
<feature type="compositionally biased region" description="Basic and acidic residues" evidence="2">
    <location>
        <begin position="82"/>
        <end position="94"/>
    </location>
</feature>
<comment type="caution">
    <text evidence="4">The sequence shown here is derived from an EMBL/GenBank/DDBJ whole genome shotgun (WGS) entry which is preliminary data.</text>
</comment>
<protein>
    <submittedName>
        <fullName evidence="4">Carbohydrate esterase</fullName>
    </submittedName>
</protein>
<dbReference type="PANTHER" id="PTHR31988">
    <property type="entry name" value="ESTERASE, PUTATIVE (DUF303)-RELATED"/>
    <property type="match status" value="1"/>
</dbReference>
<evidence type="ECO:0000259" key="3">
    <source>
        <dbReference type="Pfam" id="PF03629"/>
    </source>
</evidence>
<accession>A0AAW2R782</accession>
<feature type="compositionally biased region" description="Polar residues" evidence="2">
    <location>
        <begin position="24"/>
        <end position="64"/>
    </location>
</feature>
<reference evidence="4" key="1">
    <citation type="submission" date="2020-06" db="EMBL/GenBank/DDBJ databases">
        <authorList>
            <person name="Li T."/>
            <person name="Hu X."/>
            <person name="Zhang T."/>
            <person name="Song X."/>
            <person name="Zhang H."/>
            <person name="Dai N."/>
            <person name="Sheng W."/>
            <person name="Hou X."/>
            <person name="Wei L."/>
        </authorList>
    </citation>
    <scope>NUCLEOTIDE SEQUENCE</scope>
    <source>
        <strain evidence="4">KEN8</strain>
        <tissue evidence="4">Leaf</tissue>
    </source>
</reference>
<reference evidence="4" key="2">
    <citation type="journal article" date="2024" name="Plant">
        <title>Genomic evolution and insights into agronomic trait innovations of Sesamum species.</title>
        <authorList>
            <person name="Miao H."/>
            <person name="Wang L."/>
            <person name="Qu L."/>
            <person name="Liu H."/>
            <person name="Sun Y."/>
            <person name="Le M."/>
            <person name="Wang Q."/>
            <person name="Wei S."/>
            <person name="Zheng Y."/>
            <person name="Lin W."/>
            <person name="Duan Y."/>
            <person name="Cao H."/>
            <person name="Xiong S."/>
            <person name="Wang X."/>
            <person name="Wei L."/>
            <person name="Li C."/>
            <person name="Ma Q."/>
            <person name="Ju M."/>
            <person name="Zhao R."/>
            <person name="Li G."/>
            <person name="Mu C."/>
            <person name="Tian Q."/>
            <person name="Mei H."/>
            <person name="Zhang T."/>
            <person name="Gao T."/>
            <person name="Zhang H."/>
        </authorList>
    </citation>
    <scope>NUCLEOTIDE SEQUENCE</scope>
    <source>
        <strain evidence="4">KEN8</strain>
    </source>
</reference>
<evidence type="ECO:0000313" key="4">
    <source>
        <dbReference type="EMBL" id="KAL0376077.1"/>
    </source>
</evidence>
<dbReference type="AlphaFoldDB" id="A0AAW2R782"/>
<feature type="domain" description="Sialate O-acetylesterase" evidence="3">
    <location>
        <begin position="109"/>
        <end position="205"/>
    </location>
</feature>
<organism evidence="4">
    <name type="scientific">Sesamum calycinum</name>
    <dbReference type="NCBI Taxonomy" id="2727403"/>
    <lineage>
        <taxon>Eukaryota</taxon>
        <taxon>Viridiplantae</taxon>
        <taxon>Streptophyta</taxon>
        <taxon>Embryophyta</taxon>
        <taxon>Tracheophyta</taxon>
        <taxon>Spermatophyta</taxon>
        <taxon>Magnoliopsida</taxon>
        <taxon>eudicotyledons</taxon>
        <taxon>Gunneridae</taxon>
        <taxon>Pentapetalae</taxon>
        <taxon>asterids</taxon>
        <taxon>lamiids</taxon>
        <taxon>Lamiales</taxon>
        <taxon>Pedaliaceae</taxon>
        <taxon>Sesamum</taxon>
    </lineage>
</organism>
<dbReference type="SUPFAM" id="SSF52266">
    <property type="entry name" value="SGNH hydrolase"/>
    <property type="match status" value="1"/>
</dbReference>